<keyword evidence="7" id="KW-0645">Protease</keyword>
<reference evidence="16" key="1">
    <citation type="submission" date="2022-01" db="EMBL/GenBank/DDBJ databases">
        <title>Gillisia lutea sp. nov., isolated from marine plastic residues from the Malvarosa beach (Valencia, Spain).</title>
        <authorList>
            <person name="Vidal-Verdu A."/>
            <person name="Molina-Menor E."/>
            <person name="Satari L."/>
            <person name="Pascual J."/>
            <person name="Pereto J."/>
            <person name="Porcar M."/>
        </authorList>
    </citation>
    <scope>NUCLEOTIDE SEQUENCE</scope>
    <source>
        <strain evidence="16">M10.2A</strain>
    </source>
</reference>
<dbReference type="Gene3D" id="2.60.40.1730">
    <property type="entry name" value="tricorn interacting facor f3 domain"/>
    <property type="match status" value="1"/>
</dbReference>
<keyword evidence="11" id="KW-0482">Metalloprotease</keyword>
<feature type="domain" description="Aminopeptidase N-like N-terminal" evidence="15">
    <location>
        <begin position="39"/>
        <end position="205"/>
    </location>
</feature>
<evidence type="ECO:0000313" key="17">
    <source>
        <dbReference type="Proteomes" id="UP001179363"/>
    </source>
</evidence>
<dbReference type="SUPFAM" id="SSF55486">
    <property type="entry name" value="Metalloproteases ('zincins'), catalytic domain"/>
    <property type="match status" value="1"/>
</dbReference>
<dbReference type="CDD" id="cd09603">
    <property type="entry name" value="M1_APN_like"/>
    <property type="match status" value="1"/>
</dbReference>
<dbReference type="InterPro" id="IPR027268">
    <property type="entry name" value="Peptidase_M4/M1_CTD_sf"/>
</dbReference>
<comment type="catalytic activity">
    <reaction evidence="1">
        <text>Release of an N-terminal amino acid, Xaa-|-Yaa- from a peptide, amide or arylamide. Xaa is preferably Ala, but may be most amino acids including Pro (slow action). When a terminal hydrophobic residue is followed by a prolyl residue, the two may be released as an intact Xaa-Pro dipeptide.</text>
        <dbReference type="EC" id="3.4.11.2"/>
    </reaction>
</comment>
<dbReference type="PANTHER" id="PTHR11533">
    <property type="entry name" value="PROTEASE M1 ZINC METALLOPROTEASE"/>
    <property type="match status" value="1"/>
</dbReference>
<dbReference type="InterPro" id="IPR045357">
    <property type="entry name" value="Aminopeptidase_N-like_N"/>
</dbReference>
<gene>
    <name evidence="16" type="ORF">L1I30_06080</name>
</gene>
<dbReference type="PRINTS" id="PR00756">
    <property type="entry name" value="ALADIPTASE"/>
</dbReference>
<evidence type="ECO:0000256" key="13">
    <source>
        <dbReference type="SAM" id="SignalP"/>
    </source>
</evidence>
<dbReference type="RefSeq" id="WP_236133375.1">
    <property type="nucleotide sequence ID" value="NZ_JAKGTH010000007.1"/>
</dbReference>
<proteinExistence type="inferred from homology"/>
<keyword evidence="10" id="KW-0862">Zinc</keyword>
<keyword evidence="12" id="KW-0175">Coiled coil</keyword>
<evidence type="ECO:0000256" key="1">
    <source>
        <dbReference type="ARBA" id="ARBA00000098"/>
    </source>
</evidence>
<feature type="signal peptide" evidence="13">
    <location>
        <begin position="1"/>
        <end position="19"/>
    </location>
</feature>
<evidence type="ECO:0000256" key="7">
    <source>
        <dbReference type="ARBA" id="ARBA00022670"/>
    </source>
</evidence>
<dbReference type="EMBL" id="JAKGTH010000007">
    <property type="protein sequence ID" value="MCF4101225.1"/>
    <property type="molecule type" value="Genomic_DNA"/>
</dbReference>
<evidence type="ECO:0000259" key="14">
    <source>
        <dbReference type="Pfam" id="PF01433"/>
    </source>
</evidence>
<comment type="caution">
    <text evidence="16">The sequence shown here is derived from an EMBL/GenBank/DDBJ whole genome shotgun (WGS) entry which is preliminary data.</text>
</comment>
<dbReference type="InterPro" id="IPR014782">
    <property type="entry name" value="Peptidase_M1_dom"/>
</dbReference>
<evidence type="ECO:0000256" key="10">
    <source>
        <dbReference type="ARBA" id="ARBA00022833"/>
    </source>
</evidence>
<evidence type="ECO:0000259" key="15">
    <source>
        <dbReference type="Pfam" id="PF17900"/>
    </source>
</evidence>
<evidence type="ECO:0000256" key="4">
    <source>
        <dbReference type="ARBA" id="ARBA00012564"/>
    </source>
</evidence>
<dbReference type="InterPro" id="IPR001930">
    <property type="entry name" value="Peptidase_M1"/>
</dbReference>
<keyword evidence="9" id="KW-0378">Hydrolase</keyword>
<dbReference type="SUPFAM" id="SSF63737">
    <property type="entry name" value="Leukotriene A4 hydrolase N-terminal domain"/>
    <property type="match status" value="1"/>
</dbReference>
<dbReference type="InterPro" id="IPR050344">
    <property type="entry name" value="Peptidase_M1_aminopeptidases"/>
</dbReference>
<comment type="cofactor">
    <cofactor evidence="2">
        <name>Zn(2+)</name>
        <dbReference type="ChEBI" id="CHEBI:29105"/>
    </cofactor>
</comment>
<feature type="coiled-coil region" evidence="12">
    <location>
        <begin position="678"/>
        <end position="705"/>
    </location>
</feature>
<evidence type="ECO:0000256" key="9">
    <source>
        <dbReference type="ARBA" id="ARBA00022801"/>
    </source>
</evidence>
<dbReference type="Pfam" id="PF17900">
    <property type="entry name" value="Peptidase_M1_N"/>
    <property type="match status" value="1"/>
</dbReference>
<feature type="chain" id="PRO_5045837798" description="Aminopeptidase N" evidence="13">
    <location>
        <begin position="20"/>
        <end position="706"/>
    </location>
</feature>
<evidence type="ECO:0000256" key="2">
    <source>
        <dbReference type="ARBA" id="ARBA00001947"/>
    </source>
</evidence>
<dbReference type="PANTHER" id="PTHR11533:SF174">
    <property type="entry name" value="PUROMYCIN-SENSITIVE AMINOPEPTIDASE-RELATED"/>
    <property type="match status" value="1"/>
</dbReference>
<evidence type="ECO:0000256" key="8">
    <source>
        <dbReference type="ARBA" id="ARBA00022723"/>
    </source>
</evidence>
<evidence type="ECO:0000256" key="3">
    <source>
        <dbReference type="ARBA" id="ARBA00010136"/>
    </source>
</evidence>
<keyword evidence="6" id="KW-0031">Aminopeptidase</keyword>
<dbReference type="EC" id="3.4.11.2" evidence="4"/>
<keyword evidence="8" id="KW-0479">Metal-binding</keyword>
<organism evidence="16 17">
    <name type="scientific">Gillisia lutea</name>
    <dbReference type="NCBI Taxonomy" id="2909668"/>
    <lineage>
        <taxon>Bacteria</taxon>
        <taxon>Pseudomonadati</taxon>
        <taxon>Bacteroidota</taxon>
        <taxon>Flavobacteriia</taxon>
        <taxon>Flavobacteriales</taxon>
        <taxon>Flavobacteriaceae</taxon>
        <taxon>Gillisia</taxon>
    </lineage>
</organism>
<dbReference type="Proteomes" id="UP001179363">
    <property type="component" value="Unassembled WGS sequence"/>
</dbReference>
<dbReference type="InterPro" id="IPR042097">
    <property type="entry name" value="Aminopeptidase_N-like_N_sf"/>
</dbReference>
<dbReference type="Pfam" id="PF01433">
    <property type="entry name" value="Peptidase_M1"/>
    <property type="match status" value="1"/>
</dbReference>
<keyword evidence="13" id="KW-0732">Signal</keyword>
<evidence type="ECO:0000256" key="5">
    <source>
        <dbReference type="ARBA" id="ARBA00015611"/>
    </source>
</evidence>
<accession>A0ABS9EED6</accession>
<evidence type="ECO:0000313" key="16">
    <source>
        <dbReference type="EMBL" id="MCF4101225.1"/>
    </source>
</evidence>
<sequence length="706" mass="82420">MKYLFLLLSTLFYSLSSYSQIDPKLDQINKVDFEKVKTDISILPKDEKVTGVVTYEFKILKDTDSIFLDAKDMEFENVSINGKSIRFRNDKKRLWLKSNFKAAQKYSLELKYSAAPRQAMYFINWNLEKEINAPSQVFTQGQGKYTSYWLPSFDDMREKAVFEIGLKFKSGFNVIANGELEEKIAINDSITKWVYKMDKPMSSYLVAVAAGIYEKKELVATSGIPLELYYLPKDSLLVEPTYRHSKRIFDFLEQEIGYAYPWQNYKQIPVQDFLYSGMENTGMTIFSSALMIDSISFKDQNYVNVNAHELAHQWFGDLVTEKTGEHHWLHEGFATYYALLAEREIFGDDYYYWKLYQSAEQLKEMSDSGQGEALLRAKSSSLTYYQKGAWALHILKERVGEKAFKEGVRNYLRKYAYSNVSTAKFISEIEKSSGMDLTDFANNWLKQSAFQGIQALNSLKKSQFIKDYMELAALREIPFTNKKEALSKAFNFPVNDYIGQEAVYQISGNTGPETISLYKKVFESGNVYVRQAIAVSMQIIPKELKEDFKGLLFDDSYITQEAALQKIWTQFPEDTQEVLNETESIQGFPDKSFRMLWLSLALVDPNYKPDEKPVYFKELSEYTRPYMPFYVRQNAFGYLYQLDVFTDENLLDLAQSTSHHTYRYRDFCRKLLDRLLENEEYRRKYVALKEELSGLNREYLNKKLNI</sequence>
<protein>
    <recommendedName>
        <fullName evidence="5">Aminopeptidase N</fullName>
        <ecNumber evidence="4">3.4.11.2</ecNumber>
    </recommendedName>
</protein>
<dbReference type="Gene3D" id="1.10.390.10">
    <property type="entry name" value="Neutral Protease Domain 2"/>
    <property type="match status" value="1"/>
</dbReference>
<keyword evidence="17" id="KW-1185">Reference proteome</keyword>
<comment type="similarity">
    <text evidence="3">Belongs to the peptidase M1 family.</text>
</comment>
<evidence type="ECO:0000256" key="6">
    <source>
        <dbReference type="ARBA" id="ARBA00022438"/>
    </source>
</evidence>
<evidence type="ECO:0000256" key="12">
    <source>
        <dbReference type="SAM" id="Coils"/>
    </source>
</evidence>
<evidence type="ECO:0000256" key="11">
    <source>
        <dbReference type="ARBA" id="ARBA00023049"/>
    </source>
</evidence>
<name>A0ABS9EED6_9FLAO</name>
<feature type="domain" description="Peptidase M1 membrane alanine aminopeptidase" evidence="14">
    <location>
        <begin position="244"/>
        <end position="444"/>
    </location>
</feature>